<protein>
    <submittedName>
        <fullName evidence="2">Uncharacterized protein</fullName>
    </submittedName>
</protein>
<organism evidence="2 3">
    <name type="scientific">Rosa chinensis</name>
    <name type="common">China rose</name>
    <dbReference type="NCBI Taxonomy" id="74649"/>
    <lineage>
        <taxon>Eukaryota</taxon>
        <taxon>Viridiplantae</taxon>
        <taxon>Streptophyta</taxon>
        <taxon>Embryophyta</taxon>
        <taxon>Tracheophyta</taxon>
        <taxon>Spermatophyta</taxon>
        <taxon>Magnoliopsida</taxon>
        <taxon>eudicotyledons</taxon>
        <taxon>Gunneridae</taxon>
        <taxon>Pentapetalae</taxon>
        <taxon>rosids</taxon>
        <taxon>fabids</taxon>
        <taxon>Rosales</taxon>
        <taxon>Rosaceae</taxon>
        <taxon>Rosoideae</taxon>
        <taxon>Rosoideae incertae sedis</taxon>
        <taxon>Rosa</taxon>
    </lineage>
</organism>
<keyword evidence="1" id="KW-0472">Membrane</keyword>
<reference evidence="2 3" key="1">
    <citation type="journal article" date="2018" name="Nat. Genet.">
        <title>The Rosa genome provides new insights in the design of modern roses.</title>
        <authorList>
            <person name="Bendahmane M."/>
        </authorList>
    </citation>
    <scope>NUCLEOTIDE SEQUENCE [LARGE SCALE GENOMIC DNA]</scope>
    <source>
        <strain evidence="3">cv. Old Blush</strain>
    </source>
</reference>
<sequence>MASCIKFPDLHLESSKKVREETEGTAKLQGSNGLRKIMRRKTIIFVQVLQLLWLLDFPLPPFVSSRRGYHYF</sequence>
<evidence type="ECO:0000313" key="2">
    <source>
        <dbReference type="EMBL" id="PRQ49176.1"/>
    </source>
</evidence>
<keyword evidence="3" id="KW-1185">Reference proteome</keyword>
<dbReference type="Proteomes" id="UP000238479">
    <property type="component" value="Chromosome 2"/>
</dbReference>
<name>A0A2P6RRX0_ROSCH</name>
<accession>A0A2P6RRX0</accession>
<dbReference type="EMBL" id="PDCK01000040">
    <property type="protein sequence ID" value="PRQ49176.1"/>
    <property type="molecule type" value="Genomic_DNA"/>
</dbReference>
<gene>
    <name evidence="2" type="ORF">RchiOBHm_Chr2g0119011</name>
</gene>
<dbReference type="Gramene" id="PRQ49176">
    <property type="protein sequence ID" value="PRQ49176"/>
    <property type="gene ID" value="RchiOBHm_Chr2g0119011"/>
</dbReference>
<keyword evidence="1" id="KW-1133">Transmembrane helix</keyword>
<feature type="transmembrane region" description="Helical" evidence="1">
    <location>
        <begin position="43"/>
        <end position="63"/>
    </location>
</feature>
<dbReference type="AlphaFoldDB" id="A0A2P6RRX0"/>
<proteinExistence type="predicted"/>
<evidence type="ECO:0000256" key="1">
    <source>
        <dbReference type="SAM" id="Phobius"/>
    </source>
</evidence>
<evidence type="ECO:0000313" key="3">
    <source>
        <dbReference type="Proteomes" id="UP000238479"/>
    </source>
</evidence>
<comment type="caution">
    <text evidence="2">The sequence shown here is derived from an EMBL/GenBank/DDBJ whole genome shotgun (WGS) entry which is preliminary data.</text>
</comment>
<keyword evidence="1" id="KW-0812">Transmembrane</keyword>